<dbReference type="GO" id="GO:0005829">
    <property type="term" value="C:cytosol"/>
    <property type="evidence" value="ECO:0007669"/>
    <property type="project" value="UniProtKB-SubCell"/>
</dbReference>
<dbReference type="Pfam" id="PF00595">
    <property type="entry name" value="PDZ"/>
    <property type="match status" value="1"/>
</dbReference>
<dbReference type="GO" id="GO:0032456">
    <property type="term" value="P:endocytic recycling"/>
    <property type="evidence" value="ECO:0007669"/>
    <property type="project" value="TreeGrafter"/>
</dbReference>
<dbReference type="Gene3D" id="2.30.42.10">
    <property type="match status" value="1"/>
</dbReference>
<protein>
    <recommendedName>
        <fullName evidence="11">Sorting nexin-27</fullName>
    </recommendedName>
</protein>
<keyword evidence="7" id="KW-0653">Protein transport</keyword>
<dbReference type="Gene3D" id="3.30.1520.10">
    <property type="entry name" value="Phox-like domain"/>
    <property type="match status" value="1"/>
</dbReference>
<evidence type="ECO:0000256" key="6">
    <source>
        <dbReference type="ARBA" id="ARBA00022753"/>
    </source>
</evidence>
<evidence type="ECO:0000313" key="18">
    <source>
        <dbReference type="Proteomes" id="UP000710432"/>
    </source>
</evidence>
<evidence type="ECO:0000256" key="8">
    <source>
        <dbReference type="ARBA" id="ARBA00023121"/>
    </source>
</evidence>
<evidence type="ECO:0000259" key="16">
    <source>
        <dbReference type="PROSITE" id="PS50200"/>
    </source>
</evidence>
<gene>
    <name evidence="17" type="ORF">LTLLF_151665</name>
</gene>
<name>A0A8J6GHQ9_MICOH</name>
<dbReference type="SUPFAM" id="SSF50156">
    <property type="entry name" value="PDZ domain-like"/>
    <property type="match status" value="1"/>
</dbReference>
<feature type="coiled-coil region" evidence="12">
    <location>
        <begin position="221"/>
        <end position="287"/>
    </location>
</feature>
<feature type="domain" description="PX" evidence="15">
    <location>
        <begin position="636"/>
        <end position="744"/>
    </location>
</feature>
<dbReference type="InterPro" id="IPR001478">
    <property type="entry name" value="PDZ"/>
</dbReference>
<dbReference type="InterPro" id="IPR000159">
    <property type="entry name" value="RA_dom"/>
</dbReference>
<dbReference type="InterPro" id="IPR036871">
    <property type="entry name" value="PX_dom_sf"/>
</dbReference>
<dbReference type="InterPro" id="IPR001683">
    <property type="entry name" value="PX_dom"/>
</dbReference>
<feature type="domain" description="PDZ" evidence="14">
    <location>
        <begin position="518"/>
        <end position="611"/>
    </location>
</feature>
<comment type="function">
    <text evidence="10">Involved in the retrograde transport from endosome to plasma membrane, a trafficking pathway that promotes the recycling of internalized transmembrane proteins. Following internalization, endocytosed transmembrane proteins are delivered to early endosomes and recycled to the plasma membrane instead of being degraded in lysosomes. SNX27 specifically binds and directs sorting of a subset of transmembrane proteins containing a PDZ-binding motif at the C-terminus: following interaction with target transmembrane proteins, associates with the retromer complex, preventing entry into the lysosomal pathway, and promotes retromer-tubule based plasma membrane recycling. SNX27 also binds with the WASH complex. Interacts with membranes containing phosphatidylinositol-3-phosphate (PtdIns(3P)). May participate in establishment of natural killer cell polarity. Recruits CYTIP to early endosomes.</text>
</comment>
<evidence type="ECO:0000313" key="17">
    <source>
        <dbReference type="EMBL" id="KAH0511152.1"/>
    </source>
</evidence>
<accession>A0A8J6GHQ9</accession>
<keyword evidence="4" id="KW-0963">Cytoplasm</keyword>
<dbReference type="Gene3D" id="3.10.20.90">
    <property type="entry name" value="Phosphatidylinositol 3-kinase Catalytic Subunit, Chain A, domain 1"/>
    <property type="match status" value="1"/>
</dbReference>
<feature type="domain" description="Ras-associating" evidence="16">
    <location>
        <begin position="748"/>
        <end position="837"/>
    </location>
</feature>
<dbReference type="GO" id="GO:0007165">
    <property type="term" value="P:signal transduction"/>
    <property type="evidence" value="ECO:0007669"/>
    <property type="project" value="InterPro"/>
</dbReference>
<dbReference type="SMART" id="SM00228">
    <property type="entry name" value="PDZ"/>
    <property type="match status" value="1"/>
</dbReference>
<dbReference type="FunFam" id="1.20.80.60:FF:000002">
    <property type="entry name" value="sorting nexin-27 isoform X2"/>
    <property type="match status" value="1"/>
</dbReference>
<dbReference type="PANTHER" id="PTHR12431">
    <property type="entry name" value="SORTING NEXIN 17 AND 27"/>
    <property type="match status" value="1"/>
</dbReference>
<evidence type="ECO:0000256" key="5">
    <source>
        <dbReference type="ARBA" id="ARBA00022553"/>
    </source>
</evidence>
<evidence type="ECO:0000256" key="13">
    <source>
        <dbReference type="SAM" id="MobiDB-lite"/>
    </source>
</evidence>
<keyword evidence="12" id="KW-0175">Coiled coil</keyword>
<dbReference type="InterPro" id="IPR037833">
    <property type="entry name" value="SNX27_PX"/>
</dbReference>
<feature type="region of interest" description="Disordered" evidence="13">
    <location>
        <begin position="454"/>
        <end position="513"/>
    </location>
</feature>
<dbReference type="InterPro" id="IPR029071">
    <property type="entry name" value="Ubiquitin-like_domsf"/>
</dbReference>
<dbReference type="InterPro" id="IPR037827">
    <property type="entry name" value="SNX27_FERM-like_dom"/>
</dbReference>
<dbReference type="GO" id="GO:0032266">
    <property type="term" value="F:phosphatidylinositol-3-phosphate binding"/>
    <property type="evidence" value="ECO:0007669"/>
    <property type="project" value="InterPro"/>
</dbReference>
<evidence type="ECO:0000256" key="4">
    <source>
        <dbReference type="ARBA" id="ARBA00022490"/>
    </source>
</evidence>
<evidence type="ECO:0000259" key="15">
    <source>
        <dbReference type="PROSITE" id="PS50195"/>
    </source>
</evidence>
<dbReference type="SUPFAM" id="SSF54236">
    <property type="entry name" value="Ubiquitin-like"/>
    <property type="match status" value="1"/>
</dbReference>
<evidence type="ECO:0000256" key="11">
    <source>
        <dbReference type="ARBA" id="ARBA00071942"/>
    </source>
</evidence>
<keyword evidence="9" id="KW-0472">Membrane</keyword>
<comment type="caution">
    <text evidence="17">The sequence shown here is derived from an EMBL/GenBank/DDBJ whole genome shotgun (WGS) entry which is preliminary data.</text>
</comment>
<evidence type="ECO:0000256" key="10">
    <source>
        <dbReference type="ARBA" id="ARBA00058700"/>
    </source>
</evidence>
<organism evidence="17 18">
    <name type="scientific">Microtus ochrogaster</name>
    <name type="common">Prairie vole</name>
    <dbReference type="NCBI Taxonomy" id="79684"/>
    <lineage>
        <taxon>Eukaryota</taxon>
        <taxon>Metazoa</taxon>
        <taxon>Chordata</taxon>
        <taxon>Craniata</taxon>
        <taxon>Vertebrata</taxon>
        <taxon>Euteleostomi</taxon>
        <taxon>Mammalia</taxon>
        <taxon>Eutheria</taxon>
        <taxon>Euarchontoglires</taxon>
        <taxon>Glires</taxon>
        <taxon>Rodentia</taxon>
        <taxon>Myomorpha</taxon>
        <taxon>Muroidea</taxon>
        <taxon>Cricetidae</taxon>
        <taxon>Arvicolinae</taxon>
        <taxon>Microtus</taxon>
    </lineage>
</organism>
<dbReference type="InterPro" id="IPR036034">
    <property type="entry name" value="PDZ_sf"/>
</dbReference>
<dbReference type="Pfam" id="PF00787">
    <property type="entry name" value="PX"/>
    <property type="match status" value="1"/>
</dbReference>
<dbReference type="CDD" id="cd06886">
    <property type="entry name" value="PX_SNX27"/>
    <property type="match status" value="1"/>
</dbReference>
<dbReference type="AlphaFoldDB" id="A0A8J6GHQ9"/>
<dbReference type="FunFam" id="2.30.42.10:FF:000061">
    <property type="entry name" value="sorting nexin-27 isoform X2"/>
    <property type="match status" value="1"/>
</dbReference>
<dbReference type="SMART" id="SM00312">
    <property type="entry name" value="PX"/>
    <property type="match status" value="1"/>
</dbReference>
<dbReference type="Pfam" id="PF00788">
    <property type="entry name" value="RA"/>
    <property type="match status" value="1"/>
</dbReference>
<keyword evidence="5" id="KW-0597">Phosphoprotein</keyword>
<feature type="region of interest" description="Disordered" evidence="13">
    <location>
        <begin position="31"/>
        <end position="51"/>
    </location>
</feature>
<dbReference type="PANTHER" id="PTHR12431:SF19">
    <property type="entry name" value="SORTING NEXIN-27"/>
    <property type="match status" value="1"/>
</dbReference>
<evidence type="ECO:0000256" key="1">
    <source>
        <dbReference type="ARBA" id="ARBA00004220"/>
    </source>
</evidence>
<dbReference type="PROSITE" id="PS50106">
    <property type="entry name" value="PDZ"/>
    <property type="match status" value="1"/>
</dbReference>
<dbReference type="PROSITE" id="PS50200">
    <property type="entry name" value="RA"/>
    <property type="match status" value="1"/>
</dbReference>
<dbReference type="SUPFAM" id="SSF64268">
    <property type="entry name" value="PX domain"/>
    <property type="match status" value="1"/>
</dbReference>
<dbReference type="CDD" id="cd01777">
    <property type="entry name" value="FERM_F1_SNX27"/>
    <property type="match status" value="1"/>
</dbReference>
<sequence>MNGTRNWCTLVDLHPEGQTAVGRLAHPAFPPRHRAVQSSRSRASPDARLGAVRPASPSAFSSFALRRTVAWEGSVDILRLTLQGELTGDELEHIAQKAGRKTYAMVSDRSSGHALSSELVESHDGHEEIIKVYLKGRPGDKMIHEKNIDQLKSEVQYIQEARNCLQKLREDISSKLDKSPGDPLQRQEIQVVLEKPNGFSQGPTSLYSSPPEADTCMSEDVESLKKTVRELLAKLQEAEQRHQSDRVAFEVTLSQYQREAEQSNVALQREEDKVEQKSAEVGELQRRLLGMETVMVMFGAEMDEHQALLSRVREGELALEELRTKNADCQAEKEKTAALEKEVAGFREKIHHLDDMLKSQQRKVRQMIEQLQNSKAVIQSKDATIQELKEKIAYLEAENLEMHDRMEHLIEKQVSHGNFSTQTRAKTENLGSAVAGQLQRSAERARAGVARLPKGAGTRRSRGVGGGRGTARLLPRKMADEDGEGIHPSAPHRNGGGGGGSGLHCAGNGGGGGGGPRVVRIVKSESGYGFNVRGQVSEGGQLRSINGELYAPLQHVSAVLPGGAADRAGVRKGDRILEVNGVNVEGATHKQVVDLIRAGEKELILTVLSVPPHEADNLDPSDDSLGQSFYDYTEKQAVPISVPTYKHVEQNGEKFVVYNVYMAGRQLCSKRYREFAILHQNLKREFANFTFPRLPGKWPFSLSEQQLDARRRGLEEYLEKVCSIRVIGESDIMQEFLSESDENYNGVSDVELRVALPDGTTVTVRVKKNSTTDQVYQAIAAKVGMDSTTVNYFALFEVINHSFVRKLAPNEFPHKLYVQNYTSAVPGTCLTVRKWLFTTEEEVLLNDNDLAVTYFFHQAVDDVKKGYIKAEEKSYQLQKLFEQRKMVMYLNMLRTCEGYNEIIFPHCACDSRRKGHVITAISITHFKLHACTEEGQLENQVIAFEWDEMQRWDTDEEGMAFCFEYARGEKKPRWVKIFTPYNIFQMARSQQRDVAT</sequence>
<comment type="subcellular location">
    <subcellularLocation>
        <location evidence="2">Cytoplasm</location>
        <location evidence="2">Cytosol</location>
    </subcellularLocation>
    <subcellularLocation>
        <location evidence="1">Early endosome membrane</location>
        <topology evidence="1">Peripheral membrane protein</topology>
    </subcellularLocation>
</comment>
<evidence type="ECO:0000259" key="14">
    <source>
        <dbReference type="PROSITE" id="PS50106"/>
    </source>
</evidence>
<dbReference type="Proteomes" id="UP000710432">
    <property type="component" value="Unassembled WGS sequence"/>
</dbReference>
<dbReference type="GO" id="GO:0031901">
    <property type="term" value="C:early endosome membrane"/>
    <property type="evidence" value="ECO:0007669"/>
    <property type="project" value="UniProtKB-SubCell"/>
</dbReference>
<dbReference type="CDD" id="cd13338">
    <property type="entry name" value="FERM-like_C_SNX27"/>
    <property type="match status" value="1"/>
</dbReference>
<dbReference type="PROSITE" id="PS50195">
    <property type="entry name" value="PX"/>
    <property type="match status" value="1"/>
</dbReference>
<keyword evidence="8" id="KW-0446">Lipid-binding</keyword>
<evidence type="ECO:0000256" key="2">
    <source>
        <dbReference type="ARBA" id="ARBA00004514"/>
    </source>
</evidence>
<dbReference type="InterPro" id="IPR037835">
    <property type="entry name" value="SNX27_RA"/>
</dbReference>
<keyword evidence="3" id="KW-0813">Transport</keyword>
<evidence type="ECO:0000256" key="12">
    <source>
        <dbReference type="SAM" id="Coils"/>
    </source>
</evidence>
<proteinExistence type="predicted"/>
<dbReference type="CDD" id="cd23070">
    <property type="entry name" value="PDZ_SNX27-like"/>
    <property type="match status" value="1"/>
</dbReference>
<feature type="coiled-coil region" evidence="12">
    <location>
        <begin position="312"/>
        <end position="405"/>
    </location>
</feature>
<keyword evidence="6" id="KW-0967">Endosome</keyword>
<feature type="compositionally biased region" description="Gly residues" evidence="13">
    <location>
        <begin position="494"/>
        <end position="513"/>
    </location>
</feature>
<dbReference type="EMBL" id="JAATJU010022280">
    <property type="protein sequence ID" value="KAH0511152.1"/>
    <property type="molecule type" value="Genomic_DNA"/>
</dbReference>
<dbReference type="FunFam" id="3.10.20.90:FF:000075">
    <property type="entry name" value="sorting nexin-27 isoform X2"/>
    <property type="match status" value="1"/>
</dbReference>
<dbReference type="GO" id="GO:0006886">
    <property type="term" value="P:intracellular protein transport"/>
    <property type="evidence" value="ECO:0007669"/>
    <property type="project" value="TreeGrafter"/>
</dbReference>
<dbReference type="Gene3D" id="1.20.80.60">
    <property type="match status" value="1"/>
</dbReference>
<evidence type="ECO:0000256" key="7">
    <source>
        <dbReference type="ARBA" id="ARBA00022927"/>
    </source>
</evidence>
<evidence type="ECO:0000256" key="9">
    <source>
        <dbReference type="ARBA" id="ARBA00023136"/>
    </source>
</evidence>
<reference evidence="17" key="1">
    <citation type="submission" date="2020-03" db="EMBL/GenBank/DDBJ databases">
        <title>Studies in the Genomics of Life Span.</title>
        <authorList>
            <person name="Glass D."/>
        </authorList>
    </citation>
    <scope>NUCLEOTIDE SEQUENCE</scope>
    <source>
        <strain evidence="17">LTLLF</strain>
        <tissue evidence="17">Muscle</tissue>
    </source>
</reference>
<feature type="coiled-coil region" evidence="12">
    <location>
        <begin position="148"/>
        <end position="178"/>
    </location>
</feature>
<dbReference type="FunFam" id="3.30.1520.10:FF:000003">
    <property type="entry name" value="sorting nexin-27 isoform X2"/>
    <property type="match status" value="1"/>
</dbReference>
<evidence type="ECO:0000256" key="3">
    <source>
        <dbReference type="ARBA" id="ARBA00022448"/>
    </source>
</evidence>